<sequence>MKMKHIGIVIIVICGYLLLKLIVSSAQPDTWQGFYYPDGDTLVDYPSPIFTTKEQCLNWAYSIKKQRGGNPSDDFECGLNCKREPGRIVSLCEKTVDY</sequence>
<dbReference type="EMBL" id="MEVH01000027">
    <property type="protein sequence ID" value="OGC51259.1"/>
    <property type="molecule type" value="Genomic_DNA"/>
</dbReference>
<dbReference type="AlphaFoldDB" id="A0A1F4V270"/>
<proteinExistence type="predicted"/>
<evidence type="ECO:0000313" key="1">
    <source>
        <dbReference type="EMBL" id="OGC51259.1"/>
    </source>
</evidence>
<gene>
    <name evidence="1" type="ORF">A2982_04145</name>
</gene>
<dbReference type="Proteomes" id="UP000178771">
    <property type="component" value="Unassembled WGS sequence"/>
</dbReference>
<evidence type="ECO:0000313" key="2">
    <source>
        <dbReference type="Proteomes" id="UP000178771"/>
    </source>
</evidence>
<name>A0A1F4V270_UNCKA</name>
<comment type="caution">
    <text evidence="1">The sequence shown here is derived from an EMBL/GenBank/DDBJ whole genome shotgun (WGS) entry which is preliminary data.</text>
</comment>
<reference evidence="1 2" key="1">
    <citation type="journal article" date="2016" name="Nat. Commun.">
        <title>Thousands of microbial genomes shed light on interconnected biogeochemical processes in an aquifer system.</title>
        <authorList>
            <person name="Anantharaman K."/>
            <person name="Brown C.T."/>
            <person name="Hug L.A."/>
            <person name="Sharon I."/>
            <person name="Castelle C.J."/>
            <person name="Probst A.J."/>
            <person name="Thomas B.C."/>
            <person name="Singh A."/>
            <person name="Wilkins M.J."/>
            <person name="Karaoz U."/>
            <person name="Brodie E.L."/>
            <person name="Williams K.H."/>
            <person name="Hubbard S.S."/>
            <person name="Banfield J.F."/>
        </authorList>
    </citation>
    <scope>NUCLEOTIDE SEQUENCE [LARGE SCALE GENOMIC DNA]</scope>
</reference>
<dbReference type="STRING" id="1802624.A2982_04145"/>
<protein>
    <submittedName>
        <fullName evidence="1">Uncharacterized protein</fullName>
    </submittedName>
</protein>
<accession>A0A1F4V270</accession>
<organism evidence="1 2">
    <name type="scientific">candidate division WWE3 bacterium RIFCSPLOWO2_01_FULL_39_13</name>
    <dbReference type="NCBI Taxonomy" id="1802624"/>
    <lineage>
        <taxon>Bacteria</taxon>
        <taxon>Katanobacteria</taxon>
    </lineage>
</organism>